<protein>
    <submittedName>
        <fullName evidence="3">M23 family metallopeptidase</fullName>
    </submittedName>
</protein>
<dbReference type="Proteomes" id="UP000617681">
    <property type="component" value="Chromosome"/>
</dbReference>
<sequence>MQVPIARTLLTLETTASLPQQRIPIPQSPRRAHTVHGIEPKKRTWPDRSYRALLASGETDISTLYGNGRERFSDVRLQLRTAQRDAPLPFPALRKRGTVRVLLHTLVLVCLLCFSSIFVSSPAIADTHPGEYVSPTIGSPLWPIVSRPFDRPATRYGSGHRGVDVAAPPGSPVVASGDGIVRFAGLAVDQPTVSIYHADDIITTYLPVIPDVVPGQPVVRGQTIGIVARVPSLHSGLHWGAKTGPNSYMNPLHLLHDPRIRVIPTPPDIELRVREQRQLK</sequence>
<feature type="domain" description="M23ase beta-sheet core" evidence="2">
    <location>
        <begin position="159"/>
        <end position="243"/>
    </location>
</feature>
<evidence type="ECO:0000313" key="4">
    <source>
        <dbReference type="Proteomes" id="UP000617681"/>
    </source>
</evidence>
<dbReference type="GO" id="GO:0004222">
    <property type="term" value="F:metalloendopeptidase activity"/>
    <property type="evidence" value="ECO:0007669"/>
    <property type="project" value="TreeGrafter"/>
</dbReference>
<dbReference type="PANTHER" id="PTHR21666">
    <property type="entry name" value="PEPTIDASE-RELATED"/>
    <property type="match status" value="1"/>
</dbReference>
<proteinExistence type="predicted"/>
<dbReference type="PANTHER" id="PTHR21666:SF270">
    <property type="entry name" value="MUREIN HYDROLASE ACTIVATOR ENVC"/>
    <property type="match status" value="1"/>
</dbReference>
<feature type="transmembrane region" description="Helical" evidence="1">
    <location>
        <begin position="101"/>
        <end position="119"/>
    </location>
</feature>
<dbReference type="InterPro" id="IPR016047">
    <property type="entry name" value="M23ase_b-sheet_dom"/>
</dbReference>
<dbReference type="InterPro" id="IPR050570">
    <property type="entry name" value="Cell_wall_metabolism_enzyme"/>
</dbReference>
<dbReference type="InterPro" id="IPR011055">
    <property type="entry name" value="Dup_hybrid_motif"/>
</dbReference>
<evidence type="ECO:0000313" key="3">
    <source>
        <dbReference type="EMBL" id="QRP71887.1"/>
    </source>
</evidence>
<name>A0AAX1LCZ3_9CORY</name>
<dbReference type="RefSeq" id="WP_005395615.1">
    <property type="nucleotide sequence ID" value="NZ_CP069534.1"/>
</dbReference>
<reference evidence="3" key="1">
    <citation type="submission" date="2021-02" db="EMBL/GenBank/DDBJ databases">
        <title>FDA dAtabase for Regulatory Grade micrObial Sequences (FDA-ARGOS): Supporting development and validation of Infectious Disease Dx tests.</title>
        <authorList>
            <person name="Sproer C."/>
            <person name="Gronow S."/>
            <person name="Severitt S."/>
            <person name="Schroder I."/>
            <person name="Tallon L."/>
            <person name="Sadzewicz L."/>
            <person name="Zhao X."/>
            <person name="Boylan J."/>
            <person name="Ott S."/>
            <person name="Bowen H."/>
            <person name="Vavikolanu K."/>
            <person name="Mehta A."/>
            <person name="Aluvathingal J."/>
            <person name="Nadendla S."/>
            <person name="Lowell S."/>
            <person name="Myers T."/>
            <person name="Yan Y."/>
            <person name="Sichtig H."/>
        </authorList>
    </citation>
    <scope>NUCLEOTIDE SEQUENCE</scope>
    <source>
        <strain evidence="3">FDAARGOS_1191</strain>
    </source>
</reference>
<dbReference type="Pfam" id="PF01551">
    <property type="entry name" value="Peptidase_M23"/>
    <property type="match status" value="1"/>
</dbReference>
<dbReference type="CDD" id="cd12797">
    <property type="entry name" value="M23_peptidase"/>
    <property type="match status" value="1"/>
</dbReference>
<keyword evidence="1" id="KW-0812">Transmembrane</keyword>
<evidence type="ECO:0000259" key="2">
    <source>
        <dbReference type="Pfam" id="PF01551"/>
    </source>
</evidence>
<keyword evidence="1" id="KW-1133">Transmembrane helix</keyword>
<dbReference type="EMBL" id="CP069534">
    <property type="protein sequence ID" value="QRP71887.1"/>
    <property type="molecule type" value="Genomic_DNA"/>
</dbReference>
<keyword evidence="1" id="KW-0472">Membrane</keyword>
<accession>A0AAX1LCZ3</accession>
<evidence type="ECO:0000256" key="1">
    <source>
        <dbReference type="SAM" id="Phobius"/>
    </source>
</evidence>
<organism evidence="3 4">
    <name type="scientific">Corynebacterium glucuronolyticum</name>
    <dbReference type="NCBI Taxonomy" id="39791"/>
    <lineage>
        <taxon>Bacteria</taxon>
        <taxon>Bacillati</taxon>
        <taxon>Actinomycetota</taxon>
        <taxon>Actinomycetes</taxon>
        <taxon>Mycobacteriales</taxon>
        <taxon>Corynebacteriaceae</taxon>
        <taxon>Corynebacterium</taxon>
    </lineage>
</organism>
<dbReference type="SUPFAM" id="SSF51261">
    <property type="entry name" value="Duplicated hybrid motif"/>
    <property type="match status" value="1"/>
</dbReference>
<dbReference type="AlphaFoldDB" id="A0AAX1LCZ3"/>
<gene>
    <name evidence="3" type="ORF">I6J21_08000</name>
</gene>
<dbReference type="Gene3D" id="2.70.70.10">
    <property type="entry name" value="Glucose Permease (Domain IIA)"/>
    <property type="match status" value="1"/>
</dbReference>